<dbReference type="AlphaFoldDB" id="A0A7R9I975"/>
<gene>
    <name evidence="1" type="ORF">TBIB3V08_LOCUS13086</name>
</gene>
<protein>
    <submittedName>
        <fullName evidence="1">Uncharacterized protein</fullName>
    </submittedName>
</protein>
<name>A0A7R9I975_9NEOP</name>
<accession>A0A7R9I975</accession>
<reference evidence="1" key="1">
    <citation type="submission" date="2020-11" db="EMBL/GenBank/DDBJ databases">
        <authorList>
            <person name="Tran Van P."/>
        </authorList>
    </citation>
    <scope>NUCLEOTIDE SEQUENCE</scope>
</reference>
<evidence type="ECO:0000313" key="1">
    <source>
        <dbReference type="EMBL" id="CAD7450817.1"/>
    </source>
</evidence>
<dbReference type="EMBL" id="OD579037">
    <property type="protein sequence ID" value="CAD7450817.1"/>
    <property type="molecule type" value="Genomic_DNA"/>
</dbReference>
<organism evidence="1">
    <name type="scientific">Timema bartmani</name>
    <dbReference type="NCBI Taxonomy" id="61472"/>
    <lineage>
        <taxon>Eukaryota</taxon>
        <taxon>Metazoa</taxon>
        <taxon>Ecdysozoa</taxon>
        <taxon>Arthropoda</taxon>
        <taxon>Hexapoda</taxon>
        <taxon>Insecta</taxon>
        <taxon>Pterygota</taxon>
        <taxon>Neoptera</taxon>
        <taxon>Polyneoptera</taxon>
        <taxon>Phasmatodea</taxon>
        <taxon>Timematodea</taxon>
        <taxon>Timematoidea</taxon>
        <taxon>Timematidae</taxon>
        <taxon>Timema</taxon>
    </lineage>
</organism>
<proteinExistence type="predicted"/>
<sequence length="235" mass="26517">MTYSTLGNAFKSVDVYHLKHVVDFFLDVQTNIHSRSVLLKYEKYVGDTSRLLELVNSSSEPECVSVLFEFLESLVMLQVPGLSSIYPDIVKEAMNWIPTNMACTKSLQLICTVAMETRKQACGSQEALWLRVLEQLDHGLSRLLLILDTGGDENFPVDADTRTRLTSLIQLLQEMSKTSSLKQKILDAVSSQVPHVLTSSPNYLFPQEKPSMSSLRALTEVKRNTELTNDITEEW</sequence>